<organism evidence="2 3">
    <name type="scientific">Knipowitschia caucasica</name>
    <name type="common">Caucasian dwarf goby</name>
    <name type="synonym">Pomatoschistus caucasicus</name>
    <dbReference type="NCBI Taxonomy" id="637954"/>
    <lineage>
        <taxon>Eukaryota</taxon>
        <taxon>Metazoa</taxon>
        <taxon>Chordata</taxon>
        <taxon>Craniata</taxon>
        <taxon>Vertebrata</taxon>
        <taxon>Euteleostomi</taxon>
        <taxon>Actinopterygii</taxon>
        <taxon>Neopterygii</taxon>
        <taxon>Teleostei</taxon>
        <taxon>Neoteleostei</taxon>
        <taxon>Acanthomorphata</taxon>
        <taxon>Gobiaria</taxon>
        <taxon>Gobiiformes</taxon>
        <taxon>Gobioidei</taxon>
        <taxon>Gobiidae</taxon>
        <taxon>Gobiinae</taxon>
        <taxon>Knipowitschia</taxon>
    </lineage>
</organism>
<feature type="signal peptide" evidence="1">
    <location>
        <begin position="1"/>
        <end position="17"/>
    </location>
</feature>
<dbReference type="AlphaFoldDB" id="A0AAV2LKK3"/>
<evidence type="ECO:0000256" key="1">
    <source>
        <dbReference type="SAM" id="SignalP"/>
    </source>
</evidence>
<proteinExistence type="predicted"/>
<sequence length="261" mass="29023">MVLFSLCCAVTFLGIVGQDQSMRSTVAALAVGATVGMTLVLKEIRSKVGWEKRPVGSVLSQYVALKVVGWLGGRQRRKLEEDTHNVAQVQEETLLRRLQKHRDTCYGKLHDFKTITGVADFRARHPITTYEHYRELIQRIAAGEDKVLISEKPLILAMTSGTSGASAMLLSTKDTNTEFFLQGVTVCLDAMRKAFPATESLQRTTKFFYTPTLRHSEAGLLIGPNSSTPASSRHMLNLYTTPSPAFEFHSYRGQQLLQVLT</sequence>
<dbReference type="Proteomes" id="UP001497482">
    <property type="component" value="Chromosome 23"/>
</dbReference>
<evidence type="ECO:0000313" key="3">
    <source>
        <dbReference type="Proteomes" id="UP001497482"/>
    </source>
</evidence>
<dbReference type="PANTHER" id="PTHR31901">
    <property type="entry name" value="GH3 DOMAIN-CONTAINING PROTEIN"/>
    <property type="match status" value="1"/>
</dbReference>
<name>A0AAV2LKK3_KNICA</name>
<evidence type="ECO:0000313" key="2">
    <source>
        <dbReference type="EMBL" id="CAL1600174.1"/>
    </source>
</evidence>
<dbReference type="GO" id="GO:0016881">
    <property type="term" value="F:acid-amino acid ligase activity"/>
    <property type="evidence" value="ECO:0007669"/>
    <property type="project" value="TreeGrafter"/>
</dbReference>
<dbReference type="InterPro" id="IPR004993">
    <property type="entry name" value="GH3"/>
</dbReference>
<dbReference type="PANTHER" id="PTHR31901:SF9">
    <property type="entry name" value="GH3 DOMAIN-CONTAINING PROTEIN"/>
    <property type="match status" value="1"/>
</dbReference>
<keyword evidence="3" id="KW-1185">Reference proteome</keyword>
<dbReference type="Pfam" id="PF03321">
    <property type="entry name" value="GH3"/>
    <property type="match status" value="1"/>
</dbReference>
<protein>
    <submittedName>
        <fullName evidence="2">Uncharacterized protein</fullName>
    </submittedName>
</protein>
<dbReference type="EMBL" id="OZ035845">
    <property type="protein sequence ID" value="CAL1600174.1"/>
    <property type="molecule type" value="Genomic_DNA"/>
</dbReference>
<feature type="chain" id="PRO_5043965648" evidence="1">
    <location>
        <begin position="18"/>
        <end position="261"/>
    </location>
</feature>
<keyword evidence="1" id="KW-0732">Signal</keyword>
<gene>
    <name evidence="2" type="ORF">KC01_LOCUS28298</name>
</gene>
<accession>A0AAV2LKK3</accession>
<dbReference type="GO" id="GO:0005737">
    <property type="term" value="C:cytoplasm"/>
    <property type="evidence" value="ECO:0007669"/>
    <property type="project" value="TreeGrafter"/>
</dbReference>
<reference evidence="2 3" key="1">
    <citation type="submission" date="2024-04" db="EMBL/GenBank/DDBJ databases">
        <authorList>
            <person name="Waldvogel A.-M."/>
            <person name="Schoenle A."/>
        </authorList>
    </citation>
    <scope>NUCLEOTIDE SEQUENCE [LARGE SCALE GENOMIC DNA]</scope>
</reference>